<comment type="caution">
    <text evidence="2">The sequence shown here is derived from an EMBL/GenBank/DDBJ whole genome shotgun (WGS) entry which is preliminary data.</text>
</comment>
<organism evidence="2">
    <name type="scientific">marine sediment metagenome</name>
    <dbReference type="NCBI Taxonomy" id="412755"/>
    <lineage>
        <taxon>unclassified sequences</taxon>
        <taxon>metagenomes</taxon>
        <taxon>ecological metagenomes</taxon>
    </lineage>
</organism>
<evidence type="ECO:0000313" key="2">
    <source>
        <dbReference type="EMBL" id="KKK50385.1"/>
    </source>
</evidence>
<dbReference type="AlphaFoldDB" id="A0A0F8WQ02"/>
<keyword evidence="1" id="KW-1133">Transmembrane helix</keyword>
<keyword evidence="1" id="KW-0812">Transmembrane</keyword>
<reference evidence="2" key="1">
    <citation type="journal article" date="2015" name="Nature">
        <title>Complex archaea that bridge the gap between prokaryotes and eukaryotes.</title>
        <authorList>
            <person name="Spang A."/>
            <person name="Saw J.H."/>
            <person name="Jorgensen S.L."/>
            <person name="Zaremba-Niedzwiedzka K."/>
            <person name="Martijn J."/>
            <person name="Lind A.E."/>
            <person name="van Eijk R."/>
            <person name="Schleper C."/>
            <person name="Guy L."/>
            <person name="Ettema T.J."/>
        </authorList>
    </citation>
    <scope>NUCLEOTIDE SEQUENCE</scope>
</reference>
<gene>
    <name evidence="2" type="ORF">LCGC14_3125550</name>
</gene>
<name>A0A0F8WQ02_9ZZZZ</name>
<proteinExistence type="predicted"/>
<sequence length="105" mass="11385">MYLPRPTFRDLVYGILGVAAISTIAFGFHTLNRKSTIPGPSAPYKIVLEVRSVDKPVTIADPNAVSKTMSIETKHGSLSNKTFIEGDTAYIGMFSAITMYDVSAL</sequence>
<dbReference type="EMBL" id="LAZR01068050">
    <property type="protein sequence ID" value="KKK50385.1"/>
    <property type="molecule type" value="Genomic_DNA"/>
</dbReference>
<protein>
    <submittedName>
        <fullName evidence="2">Uncharacterized protein</fullName>
    </submittedName>
</protein>
<feature type="transmembrane region" description="Helical" evidence="1">
    <location>
        <begin position="12"/>
        <end position="31"/>
    </location>
</feature>
<keyword evidence="1" id="KW-0472">Membrane</keyword>
<accession>A0A0F8WQ02</accession>
<evidence type="ECO:0000256" key="1">
    <source>
        <dbReference type="SAM" id="Phobius"/>
    </source>
</evidence>